<dbReference type="EMBL" id="ASHM01135529">
    <property type="protein sequence ID" value="PNX60195.1"/>
    <property type="molecule type" value="Genomic_DNA"/>
</dbReference>
<dbReference type="Proteomes" id="UP000236291">
    <property type="component" value="Unassembled WGS sequence"/>
</dbReference>
<evidence type="ECO:0000313" key="2">
    <source>
        <dbReference type="EMBL" id="PNX60195.1"/>
    </source>
</evidence>
<protein>
    <recommendedName>
        <fullName evidence="4">Gag-pol polyprotein</fullName>
    </recommendedName>
</protein>
<accession>A0A2K3K1M0</accession>
<reference evidence="2 3" key="1">
    <citation type="journal article" date="2014" name="Am. J. Bot.">
        <title>Genome assembly and annotation for red clover (Trifolium pratense; Fabaceae).</title>
        <authorList>
            <person name="Istvanek J."/>
            <person name="Jaros M."/>
            <person name="Krenek A."/>
            <person name="Repkova J."/>
        </authorList>
    </citation>
    <scope>NUCLEOTIDE SEQUENCE [LARGE SCALE GENOMIC DNA]</scope>
    <source>
        <strain evidence="3">cv. Tatra</strain>
        <tissue evidence="2">Young leaves</tissue>
    </source>
</reference>
<evidence type="ECO:0008006" key="4">
    <source>
        <dbReference type="Google" id="ProtNLM"/>
    </source>
</evidence>
<proteinExistence type="predicted"/>
<comment type="caution">
    <text evidence="2">The sequence shown here is derived from an EMBL/GenBank/DDBJ whole genome shotgun (WGS) entry which is preliminary data.</text>
</comment>
<evidence type="ECO:0000313" key="3">
    <source>
        <dbReference type="Proteomes" id="UP000236291"/>
    </source>
</evidence>
<reference evidence="2 3" key="2">
    <citation type="journal article" date="2017" name="Front. Plant Sci.">
        <title>Gene Classification and Mining of Molecular Markers Useful in Red Clover (Trifolium pratense) Breeding.</title>
        <authorList>
            <person name="Istvanek J."/>
            <person name="Dluhosova J."/>
            <person name="Dluhos P."/>
            <person name="Patkova L."/>
            <person name="Nedelnik J."/>
            <person name="Repkova J."/>
        </authorList>
    </citation>
    <scope>NUCLEOTIDE SEQUENCE [LARGE SCALE GENOMIC DNA]</scope>
    <source>
        <strain evidence="3">cv. Tatra</strain>
        <tissue evidence="2">Young leaves</tissue>
    </source>
</reference>
<sequence>MTPHRTCYKPAQRLRHCNHGYQWKNQSGPRNNSKRKNVHFDPVPMSYGQILPYLIDKGMVEPKPLKPMVPPYPSNFDVNARCDYHAGSPGHDIESCKAFKSK</sequence>
<dbReference type="PANTHER" id="PTHR32108">
    <property type="entry name" value="DNA-DIRECTED RNA POLYMERASE SUBUNIT ALPHA"/>
    <property type="match status" value="1"/>
</dbReference>
<evidence type="ECO:0000256" key="1">
    <source>
        <dbReference type="SAM" id="MobiDB-lite"/>
    </source>
</evidence>
<feature type="region of interest" description="Disordered" evidence="1">
    <location>
        <begin position="19"/>
        <end position="41"/>
    </location>
</feature>
<gene>
    <name evidence="2" type="ORF">L195_g060065</name>
</gene>
<feature type="non-terminal residue" evidence="2">
    <location>
        <position position="102"/>
    </location>
</feature>
<organism evidence="2 3">
    <name type="scientific">Trifolium pratense</name>
    <name type="common">Red clover</name>
    <dbReference type="NCBI Taxonomy" id="57577"/>
    <lineage>
        <taxon>Eukaryota</taxon>
        <taxon>Viridiplantae</taxon>
        <taxon>Streptophyta</taxon>
        <taxon>Embryophyta</taxon>
        <taxon>Tracheophyta</taxon>
        <taxon>Spermatophyta</taxon>
        <taxon>Magnoliopsida</taxon>
        <taxon>eudicotyledons</taxon>
        <taxon>Gunneridae</taxon>
        <taxon>Pentapetalae</taxon>
        <taxon>rosids</taxon>
        <taxon>fabids</taxon>
        <taxon>Fabales</taxon>
        <taxon>Fabaceae</taxon>
        <taxon>Papilionoideae</taxon>
        <taxon>50 kb inversion clade</taxon>
        <taxon>NPAAA clade</taxon>
        <taxon>Hologalegina</taxon>
        <taxon>IRL clade</taxon>
        <taxon>Trifolieae</taxon>
        <taxon>Trifolium</taxon>
    </lineage>
</organism>
<dbReference type="AlphaFoldDB" id="A0A2K3K1M0"/>
<name>A0A2K3K1M0_TRIPR</name>
<dbReference type="PANTHER" id="PTHR32108:SF9">
    <property type="entry name" value="REVERSE TRANSCRIPTASE RNASE H-LIKE DOMAIN-CONTAINING PROTEIN"/>
    <property type="match status" value="1"/>
</dbReference>